<comment type="subcellular location">
    <subcellularLocation>
        <location evidence="1">Cell membrane</location>
        <topology evidence="1">Multi-pass membrane protein</topology>
    </subcellularLocation>
</comment>
<feature type="transmembrane region" description="Helical" evidence="8">
    <location>
        <begin position="256"/>
        <end position="278"/>
    </location>
</feature>
<name>A0A2U2B544_9BACT</name>
<evidence type="ECO:0000256" key="4">
    <source>
        <dbReference type="ARBA" id="ARBA00022679"/>
    </source>
</evidence>
<keyword evidence="6 8" id="KW-1133">Transmembrane helix</keyword>
<dbReference type="Pfam" id="PF13231">
    <property type="entry name" value="PMT_2"/>
    <property type="match status" value="1"/>
</dbReference>
<evidence type="ECO:0000256" key="3">
    <source>
        <dbReference type="ARBA" id="ARBA00022676"/>
    </source>
</evidence>
<feature type="transmembrane region" description="Helical" evidence="8">
    <location>
        <begin position="298"/>
        <end position="315"/>
    </location>
</feature>
<feature type="transmembrane region" description="Helical" evidence="8">
    <location>
        <begin position="201"/>
        <end position="221"/>
    </location>
</feature>
<dbReference type="RefSeq" id="WP_109265667.1">
    <property type="nucleotide sequence ID" value="NZ_QEWP01000018.1"/>
</dbReference>
<dbReference type="AlphaFoldDB" id="A0A2U2B544"/>
<dbReference type="OrthoDB" id="8353433at2"/>
<keyword evidence="7 8" id="KW-0472">Membrane</keyword>
<dbReference type="InterPro" id="IPR038731">
    <property type="entry name" value="RgtA/B/C-like"/>
</dbReference>
<evidence type="ECO:0000256" key="5">
    <source>
        <dbReference type="ARBA" id="ARBA00022692"/>
    </source>
</evidence>
<organism evidence="10 11">
    <name type="scientific">Marinilabilia rubra</name>
    <dbReference type="NCBI Taxonomy" id="2162893"/>
    <lineage>
        <taxon>Bacteria</taxon>
        <taxon>Pseudomonadati</taxon>
        <taxon>Bacteroidota</taxon>
        <taxon>Bacteroidia</taxon>
        <taxon>Marinilabiliales</taxon>
        <taxon>Marinilabiliaceae</taxon>
        <taxon>Marinilabilia</taxon>
    </lineage>
</organism>
<reference evidence="10 11" key="1">
    <citation type="submission" date="2018-05" db="EMBL/GenBank/DDBJ databases">
        <title>Marinilabilia rubrum sp. nov., isolated from saltern sediment.</title>
        <authorList>
            <person name="Zhang R."/>
        </authorList>
    </citation>
    <scope>NUCLEOTIDE SEQUENCE [LARGE SCALE GENOMIC DNA]</scope>
    <source>
        <strain evidence="10 11">WTE16</strain>
    </source>
</reference>
<evidence type="ECO:0000256" key="6">
    <source>
        <dbReference type="ARBA" id="ARBA00022989"/>
    </source>
</evidence>
<gene>
    <name evidence="10" type="ORF">DDZ16_16910</name>
</gene>
<evidence type="ECO:0000259" key="9">
    <source>
        <dbReference type="Pfam" id="PF13231"/>
    </source>
</evidence>
<feature type="transmembrane region" description="Helical" evidence="8">
    <location>
        <begin position="354"/>
        <end position="375"/>
    </location>
</feature>
<feature type="transmembrane region" description="Helical" evidence="8">
    <location>
        <begin position="381"/>
        <end position="398"/>
    </location>
</feature>
<feature type="transmembrane region" description="Helical" evidence="8">
    <location>
        <begin position="159"/>
        <end position="189"/>
    </location>
</feature>
<dbReference type="PANTHER" id="PTHR33908:SF11">
    <property type="entry name" value="MEMBRANE PROTEIN"/>
    <property type="match status" value="1"/>
</dbReference>
<keyword evidence="2" id="KW-1003">Cell membrane</keyword>
<sequence length="559" mass="64689">MDAKPTEKLFLFLLVLAGVTAYIAGLFPEVSIDAGKYAAVSRHIYESGDWLHLKIHGDPYMQKPHLLFWLSAASFHLFGMSMFAFKFPTLLFSVLGVYSTYRLAKNYYSPKVAFLAMIIYATSQMLFLYSNDLHTDALLTANVMFSIWQFSAFLKSGKLLSFILAFTGAGLAMITKGPIGLAIPVFAVGSHLVATRNWRQLFSPVWLAGLPILGVILFPVLKGNIDVFGREGIEFFFWTNNAGRITGDYVGSNSDYFFYLHTMLYIFLPWSLFALGAIWWQTRYLKFRKYPFKERPEYFTYGALLIYSLILSFARQKAPHYFFPMIPLLSIIVADFVITVSTDPALDKWKRSFLSMRTLTVALMWMFLFLIVVFIFPSNNLLLWGIIALCFGLFIFSFRMFRGLPVMNLVIPMVVAAISLNMIINLHFFPEIYKYQGVIQASYRYNEMAKDNDRVYSFLTTQFENYYYPKTVAKKLRNQVEADSVFNQLGGWLITTREGRDFVKERYRKNLVYEELFSHKKISKMNWKFLNPNTRHMALKEIYLMKINSNSEISQRVAD</sequence>
<evidence type="ECO:0000313" key="10">
    <source>
        <dbReference type="EMBL" id="PWD98173.1"/>
    </source>
</evidence>
<dbReference type="PANTHER" id="PTHR33908">
    <property type="entry name" value="MANNOSYLTRANSFERASE YKCB-RELATED"/>
    <property type="match status" value="1"/>
</dbReference>
<dbReference type="GO" id="GO:0005886">
    <property type="term" value="C:plasma membrane"/>
    <property type="evidence" value="ECO:0007669"/>
    <property type="project" value="UniProtKB-SubCell"/>
</dbReference>
<feature type="domain" description="Glycosyltransferase RgtA/B/C/D-like" evidence="9">
    <location>
        <begin position="63"/>
        <end position="221"/>
    </location>
</feature>
<keyword evidence="5 8" id="KW-0812">Transmembrane</keyword>
<evidence type="ECO:0000313" key="11">
    <source>
        <dbReference type="Proteomes" id="UP000244956"/>
    </source>
</evidence>
<feature type="transmembrane region" description="Helical" evidence="8">
    <location>
        <begin position="67"/>
        <end position="100"/>
    </location>
</feature>
<feature type="transmembrane region" description="Helical" evidence="8">
    <location>
        <begin position="410"/>
        <end position="429"/>
    </location>
</feature>
<evidence type="ECO:0000256" key="1">
    <source>
        <dbReference type="ARBA" id="ARBA00004651"/>
    </source>
</evidence>
<protein>
    <recommendedName>
        <fullName evidence="9">Glycosyltransferase RgtA/B/C/D-like domain-containing protein</fullName>
    </recommendedName>
</protein>
<keyword evidence="11" id="KW-1185">Reference proteome</keyword>
<evidence type="ECO:0000256" key="7">
    <source>
        <dbReference type="ARBA" id="ARBA00023136"/>
    </source>
</evidence>
<comment type="caution">
    <text evidence="10">The sequence shown here is derived from an EMBL/GenBank/DDBJ whole genome shotgun (WGS) entry which is preliminary data.</text>
</comment>
<feature type="transmembrane region" description="Helical" evidence="8">
    <location>
        <begin position="112"/>
        <end position="130"/>
    </location>
</feature>
<accession>A0A2U2B544</accession>
<keyword evidence="3" id="KW-0328">Glycosyltransferase</keyword>
<dbReference type="InterPro" id="IPR050297">
    <property type="entry name" value="LipidA_mod_glycosyltrf_83"/>
</dbReference>
<evidence type="ECO:0000256" key="2">
    <source>
        <dbReference type="ARBA" id="ARBA00022475"/>
    </source>
</evidence>
<dbReference type="GO" id="GO:0016763">
    <property type="term" value="F:pentosyltransferase activity"/>
    <property type="evidence" value="ECO:0007669"/>
    <property type="project" value="TreeGrafter"/>
</dbReference>
<evidence type="ECO:0000256" key="8">
    <source>
        <dbReference type="SAM" id="Phobius"/>
    </source>
</evidence>
<dbReference type="Proteomes" id="UP000244956">
    <property type="component" value="Unassembled WGS sequence"/>
</dbReference>
<feature type="transmembrane region" description="Helical" evidence="8">
    <location>
        <begin position="9"/>
        <end position="27"/>
    </location>
</feature>
<keyword evidence="4" id="KW-0808">Transferase</keyword>
<dbReference type="GO" id="GO:0009103">
    <property type="term" value="P:lipopolysaccharide biosynthetic process"/>
    <property type="evidence" value="ECO:0007669"/>
    <property type="project" value="UniProtKB-ARBA"/>
</dbReference>
<feature type="transmembrane region" description="Helical" evidence="8">
    <location>
        <begin position="321"/>
        <end position="342"/>
    </location>
</feature>
<dbReference type="EMBL" id="QEWP01000018">
    <property type="protein sequence ID" value="PWD98173.1"/>
    <property type="molecule type" value="Genomic_DNA"/>
</dbReference>
<proteinExistence type="predicted"/>